<gene>
    <name evidence="1" type="ORF">LWI29_001713</name>
</gene>
<dbReference type="AlphaFoldDB" id="A0AA39SQT0"/>
<evidence type="ECO:0000313" key="2">
    <source>
        <dbReference type="Proteomes" id="UP001168877"/>
    </source>
</evidence>
<comment type="caution">
    <text evidence="1">The sequence shown here is derived from an EMBL/GenBank/DDBJ whole genome shotgun (WGS) entry which is preliminary data.</text>
</comment>
<dbReference type="EMBL" id="JAUESC010000004">
    <property type="protein sequence ID" value="KAK0594902.1"/>
    <property type="molecule type" value="Genomic_DNA"/>
</dbReference>
<accession>A0AA39SQT0</accession>
<reference evidence="1" key="1">
    <citation type="journal article" date="2022" name="Plant J.">
        <title>Strategies of tolerance reflected in two North American maple genomes.</title>
        <authorList>
            <person name="McEvoy S.L."/>
            <person name="Sezen U.U."/>
            <person name="Trouern-Trend A."/>
            <person name="McMahon S.M."/>
            <person name="Schaberg P.G."/>
            <person name="Yang J."/>
            <person name="Wegrzyn J.L."/>
            <person name="Swenson N.G."/>
        </authorList>
    </citation>
    <scope>NUCLEOTIDE SEQUENCE</scope>
    <source>
        <strain evidence="1">NS2018</strain>
    </source>
</reference>
<evidence type="ECO:0000313" key="1">
    <source>
        <dbReference type="EMBL" id="KAK0594902.1"/>
    </source>
</evidence>
<protein>
    <submittedName>
        <fullName evidence="1">Uncharacterized protein</fullName>
    </submittedName>
</protein>
<dbReference type="Proteomes" id="UP001168877">
    <property type="component" value="Unassembled WGS sequence"/>
</dbReference>
<name>A0AA39SQT0_ACESA</name>
<reference evidence="1" key="2">
    <citation type="submission" date="2023-06" db="EMBL/GenBank/DDBJ databases">
        <authorList>
            <person name="Swenson N.G."/>
            <person name="Wegrzyn J.L."/>
            <person name="Mcevoy S.L."/>
        </authorList>
    </citation>
    <scope>NUCLEOTIDE SEQUENCE</scope>
    <source>
        <strain evidence="1">NS2018</strain>
        <tissue evidence="1">Leaf</tissue>
    </source>
</reference>
<organism evidence="1 2">
    <name type="scientific">Acer saccharum</name>
    <name type="common">Sugar maple</name>
    <dbReference type="NCBI Taxonomy" id="4024"/>
    <lineage>
        <taxon>Eukaryota</taxon>
        <taxon>Viridiplantae</taxon>
        <taxon>Streptophyta</taxon>
        <taxon>Embryophyta</taxon>
        <taxon>Tracheophyta</taxon>
        <taxon>Spermatophyta</taxon>
        <taxon>Magnoliopsida</taxon>
        <taxon>eudicotyledons</taxon>
        <taxon>Gunneridae</taxon>
        <taxon>Pentapetalae</taxon>
        <taxon>rosids</taxon>
        <taxon>malvids</taxon>
        <taxon>Sapindales</taxon>
        <taxon>Sapindaceae</taxon>
        <taxon>Hippocastanoideae</taxon>
        <taxon>Acereae</taxon>
        <taxon>Acer</taxon>
    </lineage>
</organism>
<keyword evidence="2" id="KW-1185">Reference proteome</keyword>
<proteinExistence type="predicted"/>
<sequence length="108" mass="12386">MSDSKVLMTRKRMFPNSNFLKGECVIGKTRNSKFKMSWILVEEINKIIDMGIALGFDYKDKEVGMVDVFAKAISKLKGVRQKMVKNQWPIFVLLISSSSMRQSFKASK</sequence>